<organism evidence="2 3">
    <name type="scientific">Austropuccinia psidii MF-1</name>
    <dbReference type="NCBI Taxonomy" id="1389203"/>
    <lineage>
        <taxon>Eukaryota</taxon>
        <taxon>Fungi</taxon>
        <taxon>Dikarya</taxon>
        <taxon>Basidiomycota</taxon>
        <taxon>Pucciniomycotina</taxon>
        <taxon>Pucciniomycetes</taxon>
        <taxon>Pucciniales</taxon>
        <taxon>Sphaerophragmiaceae</taxon>
        <taxon>Austropuccinia</taxon>
    </lineage>
</organism>
<evidence type="ECO:0000313" key="2">
    <source>
        <dbReference type="EMBL" id="MBW0485241.1"/>
    </source>
</evidence>
<keyword evidence="3" id="KW-1185">Reference proteome</keyword>
<name>A0A9Q3CMG4_9BASI</name>
<sequence>MLKTSYESLGEDCEEEESDSIKVFPAPVGESEGTGGPTLAKSDPSLLAIMQHITHIIGNLQEDLRPPALNTLYMQLESHWACDKMVHLFS</sequence>
<evidence type="ECO:0000256" key="1">
    <source>
        <dbReference type="SAM" id="MobiDB-lite"/>
    </source>
</evidence>
<accession>A0A9Q3CMG4</accession>
<reference evidence="2" key="1">
    <citation type="submission" date="2021-03" db="EMBL/GenBank/DDBJ databases">
        <title>Draft genome sequence of rust myrtle Austropuccinia psidii MF-1, a brazilian biotype.</title>
        <authorList>
            <person name="Quecine M.C."/>
            <person name="Pachon D.M.R."/>
            <person name="Bonatelli M.L."/>
            <person name="Correr F.H."/>
            <person name="Franceschini L.M."/>
            <person name="Leite T.F."/>
            <person name="Margarido G.R.A."/>
            <person name="Almeida C.A."/>
            <person name="Ferrarezi J.A."/>
            <person name="Labate C.A."/>
        </authorList>
    </citation>
    <scope>NUCLEOTIDE SEQUENCE</scope>
    <source>
        <strain evidence="2">MF-1</strain>
    </source>
</reference>
<dbReference type="Proteomes" id="UP000765509">
    <property type="component" value="Unassembled WGS sequence"/>
</dbReference>
<dbReference type="EMBL" id="AVOT02008071">
    <property type="protein sequence ID" value="MBW0485241.1"/>
    <property type="molecule type" value="Genomic_DNA"/>
</dbReference>
<feature type="region of interest" description="Disordered" evidence="1">
    <location>
        <begin position="1"/>
        <end position="40"/>
    </location>
</feature>
<protein>
    <submittedName>
        <fullName evidence="2">Uncharacterized protein</fullName>
    </submittedName>
</protein>
<gene>
    <name evidence="2" type="ORF">O181_024956</name>
</gene>
<dbReference type="AlphaFoldDB" id="A0A9Q3CMG4"/>
<comment type="caution">
    <text evidence="2">The sequence shown here is derived from an EMBL/GenBank/DDBJ whole genome shotgun (WGS) entry which is preliminary data.</text>
</comment>
<feature type="compositionally biased region" description="Acidic residues" evidence="1">
    <location>
        <begin position="9"/>
        <end position="18"/>
    </location>
</feature>
<evidence type="ECO:0000313" key="3">
    <source>
        <dbReference type="Proteomes" id="UP000765509"/>
    </source>
</evidence>
<proteinExistence type="predicted"/>